<dbReference type="EMBL" id="ONZG01000006">
    <property type="protein sequence ID" value="SPJ29083.1"/>
    <property type="molecule type" value="Genomic_DNA"/>
</dbReference>
<protein>
    <submittedName>
        <fullName evidence="7">Cis-3-hydroxy-L-proline dehydratase</fullName>
        <ecNumber evidence="7">4.2.1.-</ecNumber>
    </submittedName>
</protein>
<dbReference type="RefSeq" id="WP_108788132.1">
    <property type="nucleotide sequence ID" value="NZ_ONZG01000006.1"/>
</dbReference>
<dbReference type="SUPFAM" id="SSF54826">
    <property type="entry name" value="Enolase N-terminal domain-like"/>
    <property type="match status" value="1"/>
</dbReference>
<dbReference type="EC" id="4.2.1.-" evidence="7"/>
<dbReference type="SMART" id="SM00922">
    <property type="entry name" value="MR_MLE"/>
    <property type="match status" value="1"/>
</dbReference>
<dbReference type="InterPro" id="IPR013341">
    <property type="entry name" value="Mandelate_racemase_N_dom"/>
</dbReference>
<dbReference type="OrthoDB" id="9802699at2"/>
<dbReference type="GO" id="GO:0000287">
    <property type="term" value="F:magnesium ion binding"/>
    <property type="evidence" value="ECO:0007669"/>
    <property type="project" value="UniProtKB-ARBA"/>
</dbReference>
<dbReference type="SUPFAM" id="SSF51604">
    <property type="entry name" value="Enolase C-terminal domain-like"/>
    <property type="match status" value="1"/>
</dbReference>
<dbReference type="Pfam" id="PF13378">
    <property type="entry name" value="MR_MLE_C"/>
    <property type="match status" value="1"/>
</dbReference>
<dbReference type="InterPro" id="IPR018110">
    <property type="entry name" value="Mandel_Rmase/mucon_lact_enz_CS"/>
</dbReference>
<keyword evidence="4" id="KW-0460">Magnesium</keyword>
<keyword evidence="3" id="KW-0479">Metal-binding</keyword>
<dbReference type="PROSITE" id="PS00908">
    <property type="entry name" value="MR_MLE_1"/>
    <property type="match status" value="1"/>
</dbReference>
<gene>
    <name evidence="7" type="ORF">TRM7615_02595</name>
</gene>
<evidence type="ECO:0000259" key="6">
    <source>
        <dbReference type="SMART" id="SM00922"/>
    </source>
</evidence>
<comment type="similarity">
    <text evidence="2">Belongs to the mandelate racemase/muconate lactonizing enzyme family.</text>
</comment>
<dbReference type="Proteomes" id="UP000244898">
    <property type="component" value="Unassembled WGS sequence"/>
</dbReference>
<accession>A0A2R8C9M4</accession>
<comment type="cofactor">
    <cofactor evidence="1">
        <name>Mg(2+)</name>
        <dbReference type="ChEBI" id="CHEBI:18420"/>
    </cofactor>
</comment>
<organism evidence="7 8">
    <name type="scientific">Falsiruegeria mediterranea M17</name>
    <dbReference type="NCBI Taxonomy" id="1200281"/>
    <lineage>
        <taxon>Bacteria</taxon>
        <taxon>Pseudomonadati</taxon>
        <taxon>Pseudomonadota</taxon>
        <taxon>Alphaproteobacteria</taxon>
        <taxon>Rhodobacterales</taxon>
        <taxon>Roseobacteraceae</taxon>
        <taxon>Falsiruegeria</taxon>
    </lineage>
</organism>
<keyword evidence="8" id="KW-1185">Reference proteome</keyword>
<feature type="domain" description="Mandelate racemase/muconate lactonizing enzyme C-terminal" evidence="6">
    <location>
        <begin position="142"/>
        <end position="237"/>
    </location>
</feature>
<dbReference type="InterPro" id="IPR013342">
    <property type="entry name" value="Mandelate_racemase_C"/>
</dbReference>
<dbReference type="Gene3D" id="3.30.390.10">
    <property type="entry name" value="Enolase-like, N-terminal domain"/>
    <property type="match status" value="1"/>
</dbReference>
<dbReference type="AlphaFoldDB" id="A0A2R8C9M4"/>
<feature type="region of interest" description="Disordered" evidence="5">
    <location>
        <begin position="330"/>
        <end position="367"/>
    </location>
</feature>
<evidence type="ECO:0000256" key="2">
    <source>
        <dbReference type="ARBA" id="ARBA00008031"/>
    </source>
</evidence>
<evidence type="ECO:0000256" key="3">
    <source>
        <dbReference type="ARBA" id="ARBA00022723"/>
    </source>
</evidence>
<dbReference type="GO" id="GO:0009063">
    <property type="term" value="P:amino acid catabolic process"/>
    <property type="evidence" value="ECO:0007669"/>
    <property type="project" value="InterPro"/>
</dbReference>
<dbReference type="FunFam" id="3.30.390.10:FF:000009">
    <property type="entry name" value="Hydrophobic dipeptide epimerase"/>
    <property type="match status" value="1"/>
</dbReference>
<name>A0A2R8C9M4_9RHOB</name>
<dbReference type="CDD" id="cd00308">
    <property type="entry name" value="enolase_like"/>
    <property type="match status" value="1"/>
</dbReference>
<reference evidence="8" key="1">
    <citation type="submission" date="2018-03" db="EMBL/GenBank/DDBJ databases">
        <authorList>
            <person name="Rodrigo-Torres L."/>
            <person name="Arahal R. D."/>
            <person name="Lucena T."/>
        </authorList>
    </citation>
    <scope>NUCLEOTIDE SEQUENCE [LARGE SCALE GENOMIC DNA]</scope>
    <source>
        <strain evidence="8">CECT 7615</strain>
    </source>
</reference>
<dbReference type="SFLD" id="SFLDG00180">
    <property type="entry name" value="muconate_cycloisomerase"/>
    <property type="match status" value="1"/>
</dbReference>
<sequence length="367" mass="39129">MKLIRISVWHVPLTSHTAYYMADGKTCDTVETVVVALETDAGLTGWGEVCPIPHYLPAYARGVAPAVQEMAPMLLGADPVGPEALMAKLDKHLPGHVYAKSALDIALWDLTGQAANLPLHALLGGRRTETMPLYHSITCVAPDEMSRIAQTAYQSGMRQFQVKLGADADWQADAARLREVREAVGDGPLVYGDWNCGATSLDATRVGRAVADLDIMLEQPCATIEDCARVRAATGLPMKLDENAHDTASLLQGHAQGCMDAVALKLSKFGGLSATRRARDLCLHLGAKMCIEDTWGSDITTAALLHLGASTDPTRVLNVCDLSGYVAPRLAPDAPTREQGRISPPDGPGLGIQPDKDVLGLPDLVLD</sequence>
<dbReference type="InterPro" id="IPR029065">
    <property type="entry name" value="Enolase_C-like"/>
</dbReference>
<evidence type="ECO:0000256" key="4">
    <source>
        <dbReference type="ARBA" id="ARBA00022842"/>
    </source>
</evidence>
<dbReference type="InterPro" id="IPR036849">
    <property type="entry name" value="Enolase-like_C_sf"/>
</dbReference>
<dbReference type="InterPro" id="IPR034593">
    <property type="entry name" value="DgoD-like"/>
</dbReference>
<keyword evidence="7" id="KW-0456">Lyase</keyword>
<dbReference type="PANTHER" id="PTHR48080">
    <property type="entry name" value="D-GALACTONATE DEHYDRATASE-RELATED"/>
    <property type="match status" value="1"/>
</dbReference>
<evidence type="ECO:0000256" key="1">
    <source>
        <dbReference type="ARBA" id="ARBA00001946"/>
    </source>
</evidence>
<dbReference type="PANTHER" id="PTHR48080:SF3">
    <property type="entry name" value="ENOLASE SUPERFAMILY MEMBER DDB_G0284701"/>
    <property type="match status" value="1"/>
</dbReference>
<dbReference type="GO" id="GO:0016829">
    <property type="term" value="F:lyase activity"/>
    <property type="evidence" value="ECO:0007669"/>
    <property type="project" value="UniProtKB-KW"/>
</dbReference>
<evidence type="ECO:0000313" key="8">
    <source>
        <dbReference type="Proteomes" id="UP000244898"/>
    </source>
</evidence>
<evidence type="ECO:0000313" key="7">
    <source>
        <dbReference type="EMBL" id="SPJ29083.1"/>
    </source>
</evidence>
<dbReference type="SFLD" id="SFLDS00001">
    <property type="entry name" value="Enolase"/>
    <property type="match status" value="1"/>
</dbReference>
<dbReference type="Gene3D" id="3.20.20.120">
    <property type="entry name" value="Enolase-like C-terminal domain"/>
    <property type="match status" value="1"/>
</dbReference>
<dbReference type="InterPro" id="IPR029017">
    <property type="entry name" value="Enolase-like_N"/>
</dbReference>
<evidence type="ECO:0000256" key="5">
    <source>
        <dbReference type="SAM" id="MobiDB-lite"/>
    </source>
</evidence>
<dbReference type="Pfam" id="PF02746">
    <property type="entry name" value="MR_MLE_N"/>
    <property type="match status" value="1"/>
</dbReference>
<proteinExistence type="inferred from homology"/>